<dbReference type="Proteomes" id="UP001165190">
    <property type="component" value="Unassembled WGS sequence"/>
</dbReference>
<proteinExistence type="inferred from homology"/>
<name>A0A9W7IW00_HIBTR</name>
<dbReference type="Gene3D" id="3.30.559.10">
    <property type="entry name" value="Chloramphenicol acetyltransferase-like domain"/>
    <property type="match status" value="2"/>
</dbReference>
<keyword evidence="2" id="KW-0808">Transferase</keyword>
<evidence type="ECO:0000313" key="4">
    <source>
        <dbReference type="EMBL" id="GMJ02761.1"/>
    </source>
</evidence>
<evidence type="ECO:0000256" key="2">
    <source>
        <dbReference type="ARBA" id="ARBA00022679"/>
    </source>
</evidence>
<dbReference type="OrthoDB" id="1932220at2759"/>
<protein>
    <submittedName>
        <fullName evidence="4">Uncharacterized protein</fullName>
    </submittedName>
</protein>
<comment type="caution">
    <text evidence="4">The sequence shown here is derived from an EMBL/GenBank/DDBJ whole genome shotgun (WGS) entry which is preliminary data.</text>
</comment>
<accession>A0A9W7IW00</accession>
<evidence type="ECO:0000256" key="1">
    <source>
        <dbReference type="ARBA" id="ARBA00009861"/>
    </source>
</evidence>
<keyword evidence="3" id="KW-0012">Acyltransferase</keyword>
<reference evidence="4" key="1">
    <citation type="submission" date="2023-05" db="EMBL/GenBank/DDBJ databases">
        <title>Genome and transcriptome analyses reveal genes involved in the formation of fine ridges on petal epidermal cells in Hibiscus trionum.</title>
        <authorList>
            <person name="Koshimizu S."/>
            <person name="Masuda S."/>
            <person name="Ishii T."/>
            <person name="Shirasu K."/>
            <person name="Hoshino A."/>
            <person name="Arita M."/>
        </authorList>
    </citation>
    <scope>NUCLEOTIDE SEQUENCE</scope>
    <source>
        <strain evidence="4">Hamamatsu line</strain>
    </source>
</reference>
<evidence type="ECO:0000256" key="3">
    <source>
        <dbReference type="ARBA" id="ARBA00023315"/>
    </source>
</evidence>
<sequence>MAMEVEIVSQELIKPASPTPHHLRTHLLSFLDQFLPPVYIPVFLFYMNQETSISSADIIAYNSRRAQLLKESLSETLTLFYPFAGRINDHLSVDCNDEGAYYVEARVNRPLGEFLKLTDSPYVPQLHHAKSIWTEPSAGGYAAMIQVTTFACGGIVIGACLSHLIADGTAVTMFLRSWSSMTRKSGDEIVYPNFNACSVFPQNVAFTREAISALMRPLIKIGPCRTMRIVFDASAIASLKARTASSSVPNPTRVEAVSALLSKCIMAAFKAKSDIQKPSLINYTVDFRQRAVPPISKHSMGNFLVVAAAPVTENETELENLACLARKAIRKVDGDFVGALQGDGGCLKYLEHIKEAGEASCGEIDKISFTSLCRFGLYEMDYGWGKPTWVMMAKAPNKSETVTKNTVFLMDTKMGHGIEALVSLEEQHAVVLERDEELLAFGKLGQSPLEMNYSA</sequence>
<dbReference type="GO" id="GO:0016746">
    <property type="term" value="F:acyltransferase activity"/>
    <property type="evidence" value="ECO:0007669"/>
    <property type="project" value="UniProtKB-KW"/>
</dbReference>
<dbReference type="EMBL" id="BSYR01000036">
    <property type="protein sequence ID" value="GMJ02761.1"/>
    <property type="molecule type" value="Genomic_DNA"/>
</dbReference>
<organism evidence="4 5">
    <name type="scientific">Hibiscus trionum</name>
    <name type="common">Flower of an hour</name>
    <dbReference type="NCBI Taxonomy" id="183268"/>
    <lineage>
        <taxon>Eukaryota</taxon>
        <taxon>Viridiplantae</taxon>
        <taxon>Streptophyta</taxon>
        <taxon>Embryophyta</taxon>
        <taxon>Tracheophyta</taxon>
        <taxon>Spermatophyta</taxon>
        <taxon>Magnoliopsida</taxon>
        <taxon>eudicotyledons</taxon>
        <taxon>Gunneridae</taxon>
        <taxon>Pentapetalae</taxon>
        <taxon>rosids</taxon>
        <taxon>malvids</taxon>
        <taxon>Malvales</taxon>
        <taxon>Malvaceae</taxon>
        <taxon>Malvoideae</taxon>
        <taxon>Hibiscus</taxon>
    </lineage>
</organism>
<comment type="similarity">
    <text evidence="1">Belongs to the plant acyltransferase family.</text>
</comment>
<dbReference type="PANTHER" id="PTHR31623">
    <property type="entry name" value="F21J9.9"/>
    <property type="match status" value="1"/>
</dbReference>
<dbReference type="InterPro" id="IPR023213">
    <property type="entry name" value="CAT-like_dom_sf"/>
</dbReference>
<dbReference type="Pfam" id="PF02458">
    <property type="entry name" value="Transferase"/>
    <property type="match status" value="1"/>
</dbReference>
<evidence type="ECO:0000313" key="5">
    <source>
        <dbReference type="Proteomes" id="UP001165190"/>
    </source>
</evidence>
<dbReference type="PANTHER" id="PTHR31623:SF33">
    <property type="entry name" value="STEMMADENINE O-ACETYLTRANSFERASE-LIKE"/>
    <property type="match status" value="1"/>
</dbReference>
<dbReference type="AlphaFoldDB" id="A0A9W7IW00"/>
<keyword evidence="5" id="KW-1185">Reference proteome</keyword>
<gene>
    <name evidence="4" type="ORF">HRI_003945300</name>
</gene>